<dbReference type="GO" id="GO:0003866">
    <property type="term" value="F:3-phosphoshikimate 1-carboxyvinyltransferase activity"/>
    <property type="evidence" value="ECO:0007669"/>
    <property type="project" value="UniProtKB-UniRule"/>
</dbReference>
<feature type="binding site" evidence="7">
    <location>
        <position position="281"/>
    </location>
    <ligand>
        <name>3-phosphoshikimate</name>
        <dbReference type="ChEBI" id="CHEBI:145989"/>
    </ligand>
</feature>
<dbReference type="InterPro" id="IPR023193">
    <property type="entry name" value="EPSP_synthase_CS"/>
</dbReference>
<feature type="binding site" evidence="7">
    <location>
        <position position="308"/>
    </location>
    <ligand>
        <name>3-phosphoshikimate</name>
        <dbReference type="ChEBI" id="CHEBI:145989"/>
    </ligand>
</feature>
<dbReference type="GO" id="GO:0008652">
    <property type="term" value="P:amino acid biosynthetic process"/>
    <property type="evidence" value="ECO:0007669"/>
    <property type="project" value="UniProtKB-KW"/>
</dbReference>
<organism evidence="8 9">
    <name type="scientific">Hymenobacter busanensis</name>
    <dbReference type="NCBI Taxonomy" id="2607656"/>
    <lineage>
        <taxon>Bacteria</taxon>
        <taxon>Pseudomonadati</taxon>
        <taxon>Bacteroidota</taxon>
        <taxon>Cytophagia</taxon>
        <taxon>Cytophagales</taxon>
        <taxon>Hymenobacteraceae</taxon>
        <taxon>Hymenobacter</taxon>
    </lineage>
</organism>
<evidence type="ECO:0000256" key="7">
    <source>
        <dbReference type="HAMAP-Rule" id="MF_00210"/>
    </source>
</evidence>
<dbReference type="InterPro" id="IPR006264">
    <property type="entry name" value="EPSP_synthase"/>
</dbReference>
<protein>
    <recommendedName>
        <fullName evidence="7">3-phosphoshikimate 1-carboxyvinyltransferase</fullName>
        <ecNumber evidence="7">2.5.1.19</ecNumber>
    </recommendedName>
    <alternativeName>
        <fullName evidence="7">5-enolpyruvylshikimate-3-phosphate synthase</fullName>
        <shortName evidence="7">EPSP synthase</shortName>
        <shortName evidence="7">EPSPS</shortName>
    </alternativeName>
</protein>
<comment type="caution">
    <text evidence="8">The sequence shown here is derived from an EMBL/GenBank/DDBJ whole genome shotgun (WGS) entry which is preliminary data.</text>
</comment>
<dbReference type="GO" id="GO:0009423">
    <property type="term" value="P:chorismate biosynthetic process"/>
    <property type="evidence" value="ECO:0007669"/>
    <property type="project" value="UniProtKB-UniRule"/>
</dbReference>
<feature type="binding site" evidence="7">
    <location>
        <position position="59"/>
    </location>
    <ligand>
        <name>phosphoenolpyruvate</name>
        <dbReference type="ChEBI" id="CHEBI:58702"/>
    </ligand>
</feature>
<dbReference type="GO" id="GO:0009073">
    <property type="term" value="P:aromatic amino acid family biosynthetic process"/>
    <property type="evidence" value="ECO:0007669"/>
    <property type="project" value="UniProtKB-KW"/>
</dbReference>
<name>A0A7L5A2B5_9BACT</name>
<accession>A0A7L5A2B5</accession>
<feature type="binding site" evidence="7">
    <location>
        <position position="16"/>
    </location>
    <ligand>
        <name>3-phosphoshikimate</name>
        <dbReference type="ChEBI" id="CHEBI:145989"/>
    </ligand>
</feature>
<keyword evidence="9" id="KW-1185">Reference proteome</keyword>
<feature type="active site" description="Proton acceptor" evidence="7">
    <location>
        <position position="281"/>
    </location>
</feature>
<comment type="function">
    <text evidence="7">Catalyzes the transfer of the enolpyruvyl moiety of phosphoenolpyruvate (PEP) to the 5-hydroxyl of shikimate-3-phosphate (S3P) to produce enolpyruvyl shikimate-3-phosphate and inorganic phosphate.</text>
</comment>
<dbReference type="InterPro" id="IPR013792">
    <property type="entry name" value="RNA3'P_cycl/enolpyr_Trfase_a/b"/>
</dbReference>
<dbReference type="Gene3D" id="3.65.10.10">
    <property type="entry name" value="Enolpyruvate transferase domain"/>
    <property type="match status" value="3"/>
</dbReference>
<feature type="binding site" evidence="7">
    <location>
        <position position="136"/>
    </location>
    <ligand>
        <name>3-phosphoshikimate</name>
        <dbReference type="ChEBI" id="CHEBI:145989"/>
    </ligand>
</feature>
<dbReference type="PIRSF" id="PIRSF000505">
    <property type="entry name" value="EPSPS"/>
    <property type="match status" value="1"/>
</dbReference>
<dbReference type="SUPFAM" id="SSF55205">
    <property type="entry name" value="EPT/RTPC-like"/>
    <property type="match status" value="1"/>
</dbReference>
<feature type="binding site" evidence="7">
    <location>
        <position position="135"/>
    </location>
    <ligand>
        <name>3-phosphoshikimate</name>
        <dbReference type="ChEBI" id="CHEBI:145989"/>
    </ligand>
</feature>
<evidence type="ECO:0000256" key="4">
    <source>
        <dbReference type="ARBA" id="ARBA00022679"/>
    </source>
</evidence>
<feature type="binding site" evidence="7">
    <location>
        <position position="11"/>
    </location>
    <ligand>
        <name>3-phosphoshikimate</name>
        <dbReference type="ChEBI" id="CHEBI:145989"/>
    </ligand>
</feature>
<dbReference type="Pfam" id="PF00275">
    <property type="entry name" value="EPSP_synthase"/>
    <property type="match status" value="1"/>
</dbReference>
<feature type="binding site" evidence="7">
    <location>
        <position position="162"/>
    </location>
    <ligand>
        <name>3-phosphoshikimate</name>
        <dbReference type="ChEBI" id="CHEBI:145989"/>
    </ligand>
</feature>
<dbReference type="HAMAP" id="MF_00210">
    <property type="entry name" value="EPSP_synth"/>
    <property type="match status" value="1"/>
</dbReference>
<evidence type="ECO:0000313" key="9">
    <source>
        <dbReference type="Proteomes" id="UP000326380"/>
    </source>
</evidence>
<dbReference type="PANTHER" id="PTHR21090">
    <property type="entry name" value="AROM/DEHYDROQUINATE SYNTHASE"/>
    <property type="match status" value="1"/>
</dbReference>
<dbReference type="AlphaFoldDB" id="A0A7L5A2B5"/>
<evidence type="ECO:0000313" key="8">
    <source>
        <dbReference type="EMBL" id="KAA9332498.1"/>
    </source>
</evidence>
<gene>
    <name evidence="7" type="primary">aroA</name>
    <name evidence="8" type="ORF">F0P96_12825</name>
</gene>
<dbReference type="CDD" id="cd01556">
    <property type="entry name" value="EPSP_synthase"/>
    <property type="match status" value="1"/>
</dbReference>
<evidence type="ECO:0000256" key="2">
    <source>
        <dbReference type="ARBA" id="ARBA00009948"/>
    </source>
</evidence>
<dbReference type="InterPro" id="IPR001986">
    <property type="entry name" value="Enolpyruvate_Tfrase_dom"/>
</dbReference>
<feature type="binding site" evidence="7">
    <location>
        <position position="134"/>
    </location>
    <ligand>
        <name>3-phosphoshikimate</name>
        <dbReference type="ChEBI" id="CHEBI:145989"/>
    </ligand>
</feature>
<feature type="binding site" evidence="7">
    <location>
        <position position="380"/>
    </location>
    <ligand>
        <name>phosphoenolpyruvate</name>
        <dbReference type="ChEBI" id="CHEBI:58702"/>
    </ligand>
</feature>
<feature type="binding site" evidence="7">
    <location>
        <position position="12"/>
    </location>
    <ligand>
        <name>3-phosphoshikimate</name>
        <dbReference type="ChEBI" id="CHEBI:145989"/>
    </ligand>
</feature>
<feature type="binding site" evidence="7">
    <location>
        <position position="356"/>
    </location>
    <ligand>
        <name>phosphoenolpyruvate</name>
        <dbReference type="ChEBI" id="CHEBI:58702"/>
    </ligand>
</feature>
<dbReference type="EMBL" id="VTWU01000004">
    <property type="protein sequence ID" value="KAA9332498.1"/>
    <property type="molecule type" value="Genomic_DNA"/>
</dbReference>
<dbReference type="GO" id="GO:0005737">
    <property type="term" value="C:cytoplasm"/>
    <property type="evidence" value="ECO:0007669"/>
    <property type="project" value="UniProtKB-SubCell"/>
</dbReference>
<evidence type="ECO:0000256" key="3">
    <source>
        <dbReference type="ARBA" id="ARBA00022605"/>
    </source>
</evidence>
<evidence type="ECO:0000256" key="1">
    <source>
        <dbReference type="ARBA" id="ARBA00004811"/>
    </source>
</evidence>
<sequence>MRGTATLPASKSESNRVLILQALAGGGTLENLSDANDTQLMRRLLAHPEASVVDAEDAGTVMRFLTAYLAVTGRQVTLTGTARMCERPIGVLVDALRQLGAVIDYVDRQGYPPLRLRGWEPTESAPLQVRGDISSQFISALMMIGPLVPGGLQLQLTGHVGSRPYIQMTAELMRHFGADVEAGERTVRVGTRPYQPADYHVESDWSAASYWYSMVALAPSGSQVRLPGLRRQSLQGDQVVRHLMESLGVRTEFVADGVELHQLAPEERSSRVAMNFTDCPDLAQTIAVAAAATGVVVDMTGLESLRIKETDRIAALQTELAKVGATLTDIGDAVFQVKAADFRVADARIATYHDHRMAMAFAPLALRGPLTIDRPAVVRKSYPFFWEELRQAGFTLE</sequence>
<dbReference type="Proteomes" id="UP000326380">
    <property type="component" value="Unassembled WGS sequence"/>
</dbReference>
<feature type="binding site" evidence="7">
    <location>
        <position position="312"/>
    </location>
    <ligand>
        <name>phosphoenolpyruvate</name>
        <dbReference type="ChEBI" id="CHEBI:58702"/>
    </ligand>
</feature>
<keyword evidence="5 7" id="KW-0057">Aromatic amino acid biosynthesis</keyword>
<feature type="binding site" evidence="7">
    <location>
        <position position="87"/>
    </location>
    <ligand>
        <name>phosphoenolpyruvate</name>
        <dbReference type="ChEBI" id="CHEBI:58702"/>
    </ligand>
</feature>
<dbReference type="PANTHER" id="PTHR21090:SF5">
    <property type="entry name" value="PENTAFUNCTIONAL AROM POLYPEPTIDE"/>
    <property type="match status" value="1"/>
</dbReference>
<proteinExistence type="inferred from homology"/>
<comment type="similarity">
    <text evidence="2 7">Belongs to the EPSP synthase family.</text>
</comment>
<evidence type="ECO:0000256" key="6">
    <source>
        <dbReference type="ARBA" id="ARBA00044633"/>
    </source>
</evidence>
<comment type="subunit">
    <text evidence="7">Monomer.</text>
</comment>
<dbReference type="PROSITE" id="PS00885">
    <property type="entry name" value="EPSP_SYNTHASE_2"/>
    <property type="match status" value="1"/>
</dbReference>
<dbReference type="InterPro" id="IPR036968">
    <property type="entry name" value="Enolpyruvate_Tfrase_sf"/>
</dbReference>
<comment type="pathway">
    <text evidence="1 7">Metabolic intermediate biosynthesis; chorismate biosynthesis; chorismate from D-erythrose 4-phosphate and phosphoenolpyruvate: step 6/7.</text>
</comment>
<feature type="binding site" evidence="7">
    <location>
        <position position="136"/>
    </location>
    <ligand>
        <name>phosphoenolpyruvate</name>
        <dbReference type="ChEBI" id="CHEBI:58702"/>
    </ligand>
</feature>
<keyword evidence="3 7" id="KW-0028">Amino-acid biosynthesis</keyword>
<comment type="catalytic activity">
    <reaction evidence="6">
        <text>3-phosphoshikimate + phosphoenolpyruvate = 5-O-(1-carboxyvinyl)-3-phosphoshikimate + phosphate</text>
        <dbReference type="Rhea" id="RHEA:21256"/>
        <dbReference type="ChEBI" id="CHEBI:43474"/>
        <dbReference type="ChEBI" id="CHEBI:57701"/>
        <dbReference type="ChEBI" id="CHEBI:58702"/>
        <dbReference type="ChEBI" id="CHEBI:145989"/>
        <dbReference type="EC" id="2.5.1.19"/>
    </reaction>
    <physiologicalReaction direction="left-to-right" evidence="6">
        <dbReference type="Rhea" id="RHEA:21257"/>
    </physiologicalReaction>
</comment>
<feature type="binding site" evidence="7">
    <location>
        <position position="11"/>
    </location>
    <ligand>
        <name>phosphoenolpyruvate</name>
        <dbReference type="ChEBI" id="CHEBI:58702"/>
    </ligand>
</feature>
<reference evidence="8 9" key="1">
    <citation type="submission" date="2019-09" db="EMBL/GenBank/DDBJ databases">
        <title>Genome sequence of Hymenobacter sp. M3.</title>
        <authorList>
            <person name="Srinivasan S."/>
        </authorList>
    </citation>
    <scope>NUCLEOTIDE SEQUENCE [LARGE SCALE GENOMIC DNA]</scope>
    <source>
        <strain evidence="8 9">M3</strain>
    </source>
</reference>
<comment type="caution">
    <text evidence="7">Lacks conserved residue(s) required for the propagation of feature annotation.</text>
</comment>
<dbReference type="EC" id="2.5.1.19" evidence="7"/>
<evidence type="ECO:0000256" key="5">
    <source>
        <dbReference type="ARBA" id="ARBA00023141"/>
    </source>
</evidence>
<comment type="subcellular location">
    <subcellularLocation>
        <location evidence="7">Cytoplasm</location>
    </subcellularLocation>
</comment>
<keyword evidence="4 7" id="KW-0808">Transferase</keyword>
<keyword evidence="7" id="KW-0963">Cytoplasm</keyword>